<keyword evidence="4" id="KW-1185">Reference proteome</keyword>
<proteinExistence type="predicted"/>
<name>A0A5B0M851_PUCGR</name>
<organism evidence="2 4">
    <name type="scientific">Puccinia graminis f. sp. tritici</name>
    <dbReference type="NCBI Taxonomy" id="56615"/>
    <lineage>
        <taxon>Eukaryota</taxon>
        <taxon>Fungi</taxon>
        <taxon>Dikarya</taxon>
        <taxon>Basidiomycota</taxon>
        <taxon>Pucciniomycotina</taxon>
        <taxon>Pucciniomycetes</taxon>
        <taxon>Pucciniales</taxon>
        <taxon>Pucciniaceae</taxon>
        <taxon>Puccinia</taxon>
    </lineage>
</organism>
<accession>A0A5B0M851</accession>
<dbReference type="AlphaFoldDB" id="A0A5B0M851"/>
<feature type="chain" id="PRO_5036137176" evidence="1">
    <location>
        <begin position="20"/>
        <end position="60"/>
    </location>
</feature>
<keyword evidence="1" id="KW-0732">Signal</keyword>
<dbReference type="Proteomes" id="UP000324748">
    <property type="component" value="Unassembled WGS sequence"/>
</dbReference>
<sequence length="60" mass="6493">MSIFITSYLLVWSQHFCVCLVIQTGLDVTNCKLGAHPHDLSWSGEVFAGSACALHINLSG</sequence>
<dbReference type="EMBL" id="VSWC01000170">
    <property type="protein sequence ID" value="KAA1072419.1"/>
    <property type="molecule type" value="Genomic_DNA"/>
</dbReference>
<feature type="signal peptide" evidence="1">
    <location>
        <begin position="1"/>
        <end position="19"/>
    </location>
</feature>
<dbReference type="Proteomes" id="UP000325313">
    <property type="component" value="Unassembled WGS sequence"/>
</dbReference>
<protein>
    <submittedName>
        <fullName evidence="2">Uncharacterized protein</fullName>
    </submittedName>
</protein>
<evidence type="ECO:0000313" key="3">
    <source>
        <dbReference type="EMBL" id="KAA1120326.1"/>
    </source>
</evidence>
<evidence type="ECO:0000313" key="2">
    <source>
        <dbReference type="EMBL" id="KAA1072419.1"/>
    </source>
</evidence>
<reference evidence="4 5" key="1">
    <citation type="submission" date="2019-05" db="EMBL/GenBank/DDBJ databases">
        <title>Emergence of the Ug99 lineage of the wheat stem rust pathogen through somatic hybridization.</title>
        <authorList>
            <person name="Li F."/>
            <person name="Upadhyaya N.M."/>
            <person name="Sperschneider J."/>
            <person name="Matny O."/>
            <person name="Nguyen-Phuc H."/>
            <person name="Mago R."/>
            <person name="Raley C."/>
            <person name="Miller M.E."/>
            <person name="Silverstein K.A.T."/>
            <person name="Henningsen E."/>
            <person name="Hirsch C.D."/>
            <person name="Visser B."/>
            <person name="Pretorius Z.A."/>
            <person name="Steffenson B.J."/>
            <person name="Schwessinger B."/>
            <person name="Dodds P.N."/>
            <person name="Figueroa M."/>
        </authorList>
    </citation>
    <scope>NUCLEOTIDE SEQUENCE [LARGE SCALE GENOMIC DNA]</scope>
    <source>
        <strain evidence="2">21-0</strain>
        <strain evidence="3 5">Ug99</strain>
    </source>
</reference>
<dbReference type="EMBL" id="VDEP01000245">
    <property type="protein sequence ID" value="KAA1120326.1"/>
    <property type="molecule type" value="Genomic_DNA"/>
</dbReference>
<evidence type="ECO:0000256" key="1">
    <source>
        <dbReference type="SAM" id="SignalP"/>
    </source>
</evidence>
<gene>
    <name evidence="2" type="ORF">PGT21_034148</name>
    <name evidence="3" type="ORF">PGTUg99_014052</name>
</gene>
<evidence type="ECO:0000313" key="5">
    <source>
        <dbReference type="Proteomes" id="UP000325313"/>
    </source>
</evidence>
<evidence type="ECO:0000313" key="4">
    <source>
        <dbReference type="Proteomes" id="UP000324748"/>
    </source>
</evidence>
<comment type="caution">
    <text evidence="2">The sequence shown here is derived from an EMBL/GenBank/DDBJ whole genome shotgun (WGS) entry which is preliminary data.</text>
</comment>